<feature type="region of interest" description="Disordered" evidence="2">
    <location>
        <begin position="278"/>
        <end position="348"/>
    </location>
</feature>
<protein>
    <submittedName>
        <fullName evidence="3">Uncharacterized protein</fullName>
    </submittedName>
</protein>
<gene>
    <name evidence="3" type="ORF">ODALV1_LOCUS14508</name>
</gene>
<dbReference type="EMBL" id="CAXLJM020000046">
    <property type="protein sequence ID" value="CAL8110872.1"/>
    <property type="molecule type" value="Genomic_DNA"/>
</dbReference>
<comment type="caution">
    <text evidence="3">The sequence shown here is derived from an EMBL/GenBank/DDBJ whole genome shotgun (WGS) entry which is preliminary data.</text>
</comment>
<reference evidence="3 4" key="1">
    <citation type="submission" date="2024-08" db="EMBL/GenBank/DDBJ databases">
        <authorList>
            <person name="Cucini C."/>
            <person name="Frati F."/>
        </authorList>
    </citation>
    <scope>NUCLEOTIDE SEQUENCE [LARGE SCALE GENOMIC DNA]</scope>
</reference>
<name>A0ABP1QRM6_9HEXA</name>
<evidence type="ECO:0000313" key="4">
    <source>
        <dbReference type="Proteomes" id="UP001642540"/>
    </source>
</evidence>
<dbReference type="Proteomes" id="UP001642540">
    <property type="component" value="Unassembled WGS sequence"/>
</dbReference>
<keyword evidence="1" id="KW-0175">Coiled coil</keyword>
<organism evidence="3 4">
    <name type="scientific">Orchesella dallaii</name>
    <dbReference type="NCBI Taxonomy" id="48710"/>
    <lineage>
        <taxon>Eukaryota</taxon>
        <taxon>Metazoa</taxon>
        <taxon>Ecdysozoa</taxon>
        <taxon>Arthropoda</taxon>
        <taxon>Hexapoda</taxon>
        <taxon>Collembola</taxon>
        <taxon>Entomobryomorpha</taxon>
        <taxon>Entomobryoidea</taxon>
        <taxon>Orchesellidae</taxon>
        <taxon>Orchesellinae</taxon>
        <taxon>Orchesella</taxon>
    </lineage>
</organism>
<evidence type="ECO:0000313" key="3">
    <source>
        <dbReference type="EMBL" id="CAL8110872.1"/>
    </source>
</evidence>
<accession>A0ABP1QRM6</accession>
<proteinExistence type="predicted"/>
<dbReference type="Gene3D" id="3.30.70.1820">
    <property type="entry name" value="L1 transposable element, RRM domain"/>
    <property type="match status" value="1"/>
</dbReference>
<keyword evidence="4" id="KW-1185">Reference proteome</keyword>
<feature type="compositionally biased region" description="Low complexity" evidence="2">
    <location>
        <begin position="330"/>
        <end position="348"/>
    </location>
</feature>
<feature type="coiled-coil region" evidence="1">
    <location>
        <begin position="113"/>
        <end position="147"/>
    </location>
</feature>
<evidence type="ECO:0000256" key="2">
    <source>
        <dbReference type="SAM" id="MobiDB-lite"/>
    </source>
</evidence>
<sequence length="348" mass="39678">MRNTCIHTKVQTTYKFLQKTLNMEGASNTGSNIQAQFEDSFIDYDSAEEPENNQSDKTIELPDRDKALIAAMEMSMKKLIKQELRQSDKKSNSRFQKLTDLIEDKSKANNERFQNLEHENQVLVSKVSLLQRENESLQVELREKNIVISGIQDNENETESELVRKVSELLKIIVSKSSEPKINFRPDKAHRLGKFTSDKNRHVKVKFATISDRDYIFRNKDKVPPQVTVKADIPFTMRRDHAILKQKQTELMNDGLHCTVDMKKRVLYSNGKTFQIVDGKISDGSKSTPPMQADPTTGEKPPPAKRSRSGEIQRNRFLGNPKDIQPNLRSNSSNPSTAIPSSSSQSRI</sequence>
<evidence type="ECO:0000256" key="1">
    <source>
        <dbReference type="SAM" id="Coils"/>
    </source>
</evidence>